<proteinExistence type="predicted"/>
<gene>
    <name evidence="1" type="ORF">FYJ26_06955</name>
</gene>
<name>A0A6N7VWB0_9FIRM</name>
<dbReference type="Gene3D" id="1.10.10.10">
    <property type="entry name" value="Winged helix-like DNA-binding domain superfamily/Winged helix DNA-binding domain"/>
    <property type="match status" value="1"/>
</dbReference>
<evidence type="ECO:0000313" key="1">
    <source>
        <dbReference type="EMBL" id="MSS78137.1"/>
    </source>
</evidence>
<dbReference type="Proteomes" id="UP000441925">
    <property type="component" value="Unassembled WGS sequence"/>
</dbReference>
<accession>A0A6N7VWB0</accession>
<reference evidence="1 2" key="1">
    <citation type="submission" date="2019-08" db="EMBL/GenBank/DDBJ databases">
        <title>In-depth cultivation of the pig gut microbiome towards novel bacterial diversity and tailored functional studies.</title>
        <authorList>
            <person name="Wylensek D."/>
            <person name="Hitch T.C.A."/>
            <person name="Clavel T."/>
        </authorList>
    </citation>
    <scope>NUCLEOTIDE SEQUENCE [LARGE SCALE GENOMIC DNA]</scope>
    <source>
        <strain evidence="1 2">WCA-380-WT-2B</strain>
    </source>
</reference>
<dbReference type="InterPro" id="IPR036388">
    <property type="entry name" value="WH-like_DNA-bd_sf"/>
</dbReference>
<dbReference type="AlphaFoldDB" id="A0A6N7VWB0"/>
<dbReference type="SUPFAM" id="SSF46785">
    <property type="entry name" value="Winged helix' DNA-binding domain"/>
    <property type="match status" value="1"/>
</dbReference>
<evidence type="ECO:0000313" key="2">
    <source>
        <dbReference type="Proteomes" id="UP000441925"/>
    </source>
</evidence>
<dbReference type="RefSeq" id="WP_154540971.1">
    <property type="nucleotide sequence ID" value="NZ_JAXDSU010000008.1"/>
</dbReference>
<organism evidence="1 2">
    <name type="scientific">Anaerococcus porci</name>
    <dbReference type="NCBI Taxonomy" id="2652269"/>
    <lineage>
        <taxon>Bacteria</taxon>
        <taxon>Bacillati</taxon>
        <taxon>Bacillota</taxon>
        <taxon>Tissierellia</taxon>
        <taxon>Tissierellales</taxon>
        <taxon>Peptoniphilaceae</taxon>
        <taxon>Anaerococcus</taxon>
    </lineage>
</organism>
<dbReference type="InterPro" id="IPR036390">
    <property type="entry name" value="WH_DNA-bd_sf"/>
</dbReference>
<comment type="caution">
    <text evidence="1">The sequence shown here is derived from an EMBL/GenBank/DDBJ whole genome shotgun (WGS) entry which is preliminary data.</text>
</comment>
<evidence type="ECO:0008006" key="3">
    <source>
        <dbReference type="Google" id="ProtNLM"/>
    </source>
</evidence>
<dbReference type="EMBL" id="VULQ01000007">
    <property type="protein sequence ID" value="MSS78137.1"/>
    <property type="molecule type" value="Genomic_DNA"/>
</dbReference>
<protein>
    <recommendedName>
        <fullName evidence="3">GntR family transcriptional regulator</fullName>
    </recommendedName>
</protein>
<keyword evidence="2" id="KW-1185">Reference proteome</keyword>
<sequence length="116" mass="13794">MKDRSVNNQIRDFVALNIIRNLLKDGDKFYDKDFLINKFRVNPSYVDKSYQRLMDEDLIESRSDYYYMTIDENKKNALIIEFANGYLNEYFDKMNSIGINNEGAFDFINLRMNSNG</sequence>